<dbReference type="EMBL" id="LAZR01069949">
    <property type="protein sequence ID" value="KKK46696.1"/>
    <property type="molecule type" value="Genomic_DNA"/>
</dbReference>
<evidence type="ECO:0000313" key="1">
    <source>
        <dbReference type="EMBL" id="KKK46696.1"/>
    </source>
</evidence>
<feature type="non-terminal residue" evidence="1">
    <location>
        <position position="1"/>
    </location>
</feature>
<dbReference type="AlphaFoldDB" id="A0A0F8YF70"/>
<proteinExistence type="predicted"/>
<organism evidence="1">
    <name type="scientific">marine sediment metagenome</name>
    <dbReference type="NCBI Taxonomy" id="412755"/>
    <lineage>
        <taxon>unclassified sequences</taxon>
        <taxon>metagenomes</taxon>
        <taxon>ecological metagenomes</taxon>
    </lineage>
</organism>
<gene>
    <name evidence="1" type="ORF">LCGC14_3162650</name>
</gene>
<accession>A0A0F8YF70</accession>
<sequence length="170" mass="18615">LRIHYWFDWERKTFWPMTLTADHEPTATCILQATAIEDSGVILGGRDGFLRRFYDLAEDDTGTAFTNYADIGPIPLAPDGMVGTLISMEAIMAEDVGDTTWGVYPALTFEATTGASAQITGTWVAGLNSMVHCGGRGQAFMLRITGTPKRKWALEQVIATVRESGPRRIA</sequence>
<protein>
    <submittedName>
        <fullName evidence="1">Uncharacterized protein</fullName>
    </submittedName>
</protein>
<comment type="caution">
    <text evidence="1">The sequence shown here is derived from an EMBL/GenBank/DDBJ whole genome shotgun (WGS) entry which is preliminary data.</text>
</comment>
<name>A0A0F8YF70_9ZZZZ</name>
<reference evidence="1" key="1">
    <citation type="journal article" date="2015" name="Nature">
        <title>Complex archaea that bridge the gap between prokaryotes and eukaryotes.</title>
        <authorList>
            <person name="Spang A."/>
            <person name="Saw J.H."/>
            <person name="Jorgensen S.L."/>
            <person name="Zaremba-Niedzwiedzka K."/>
            <person name="Martijn J."/>
            <person name="Lind A.E."/>
            <person name="van Eijk R."/>
            <person name="Schleper C."/>
            <person name="Guy L."/>
            <person name="Ettema T.J."/>
        </authorList>
    </citation>
    <scope>NUCLEOTIDE SEQUENCE</scope>
</reference>